<accession>A0A1Y5PMF7</accession>
<name>A0A1Y5PMF7_9MYCO</name>
<evidence type="ECO:0000313" key="1">
    <source>
        <dbReference type="EMBL" id="SBS77088.1"/>
    </source>
</evidence>
<dbReference type="AlphaFoldDB" id="A0A1Y5PMF7"/>
<proteinExistence type="predicted"/>
<dbReference type="EMBL" id="FLQS01000034">
    <property type="protein sequence ID" value="SBS77088.1"/>
    <property type="molecule type" value="Genomic_DNA"/>
</dbReference>
<organism evidence="1">
    <name type="scientific">uncultured Mycobacterium sp</name>
    <dbReference type="NCBI Taxonomy" id="171292"/>
    <lineage>
        <taxon>Bacteria</taxon>
        <taxon>Bacillati</taxon>
        <taxon>Actinomycetota</taxon>
        <taxon>Actinomycetes</taxon>
        <taxon>Mycobacteriales</taxon>
        <taxon>Mycobacteriaceae</taxon>
        <taxon>Mycobacterium</taxon>
        <taxon>environmental samples</taxon>
    </lineage>
</organism>
<reference evidence="1" key="1">
    <citation type="submission" date="2016-03" db="EMBL/GenBank/DDBJ databases">
        <authorList>
            <person name="Ploux O."/>
        </authorList>
    </citation>
    <scope>NUCLEOTIDE SEQUENCE</scope>
    <source>
        <strain evidence="1">UC10</strain>
    </source>
</reference>
<sequence>MAGIAICALAADVGVTALLVTTAAALGVDATPLPRFPGYDVCNAANTAETAVSATLTGPRGAAIADAVAGRVVTFCVDVEGLGFGLAVALAARGPACPPADAAAEWPAPESSVSAHATAFAEAKAAPIPSAMAKPPTRPIYADAIIGLVYGTRPCGEANLPHIDRARHCGTISWRCTMTHAWTSGDQRHRSRSSTDLLRRTDAPCRVRAVPRRR</sequence>
<protein>
    <submittedName>
        <fullName evidence="1">Uncharacterized protein</fullName>
    </submittedName>
</protein>
<gene>
    <name evidence="1" type="ORF">MHPYR_40090</name>
</gene>